<dbReference type="PANTHER" id="PTHR43320">
    <property type="entry name" value="SUGAR KINASE"/>
    <property type="match status" value="1"/>
</dbReference>
<sequence length="330" mass="36267">MKKVLTLGEIMLRLSPPDNQRLAQTSSFNMVFGGSEANVAAGLANFGMEVAHVTAFPEHDLGEAAKSNLRKNGIDTTYVKFLPGRLGVYFLEQGSGLRSSKIVYDRANSSFSNYDGSDENWEEVLKEFDWVHWSGITPALSQESADLTRRILEAANKSAIPVSGDLNYRSNLWKYGKRPDEIMPPLMELTTHIIGGARDFNQCLNHSFHASEEVITFAFEHYQNLQMIINTQRIVHSASHNTLSANVYTKNSSISTNSIEIQNIIDRVGTGDAFASGLVFGLINGKSIQESLDFGLGAAVLKHSIPGDVLIGSEEEIKEILEGKSGAIKR</sequence>
<evidence type="ECO:0000313" key="5">
    <source>
        <dbReference type="EMBL" id="KPQ13841.1"/>
    </source>
</evidence>
<dbReference type="Proteomes" id="UP000050421">
    <property type="component" value="Unassembled WGS sequence"/>
</dbReference>
<dbReference type="OrthoDB" id="9813569at2"/>
<evidence type="ECO:0000256" key="3">
    <source>
        <dbReference type="ARBA" id="ARBA00022777"/>
    </source>
</evidence>
<accession>A0A0P8BV38</accession>
<dbReference type="PATRIC" id="fig|1305737.6.peg.3008"/>
<dbReference type="Gene3D" id="3.40.1190.20">
    <property type="match status" value="1"/>
</dbReference>
<comment type="caution">
    <text evidence="5">The sequence shown here is derived from an EMBL/GenBank/DDBJ whole genome shotgun (WGS) entry which is preliminary data.</text>
</comment>
<dbReference type="PANTHER" id="PTHR43320:SF2">
    <property type="entry name" value="2-DEHYDRO-3-DEOXYGLUCONOKINASE_2-DEHYDRO-3-DEOXYGALACTONOKINASE"/>
    <property type="match status" value="1"/>
</dbReference>
<proteinExistence type="inferred from homology"/>
<dbReference type="Pfam" id="PF00294">
    <property type="entry name" value="PfkB"/>
    <property type="match status" value="1"/>
</dbReference>
<comment type="similarity">
    <text evidence="1">Belongs to the carbohydrate kinase PfkB family.</text>
</comment>
<dbReference type="InterPro" id="IPR029056">
    <property type="entry name" value="Ribokinase-like"/>
</dbReference>
<evidence type="ECO:0000256" key="1">
    <source>
        <dbReference type="ARBA" id="ARBA00010688"/>
    </source>
</evidence>
<dbReference type="SUPFAM" id="SSF53613">
    <property type="entry name" value="Ribokinase-like"/>
    <property type="match status" value="1"/>
</dbReference>
<dbReference type="EMBL" id="LJXT01000078">
    <property type="protein sequence ID" value="KPQ13841.1"/>
    <property type="molecule type" value="Genomic_DNA"/>
</dbReference>
<dbReference type="GO" id="GO:0016301">
    <property type="term" value="F:kinase activity"/>
    <property type="evidence" value="ECO:0007669"/>
    <property type="project" value="UniProtKB-KW"/>
</dbReference>
<evidence type="ECO:0000313" key="6">
    <source>
        <dbReference type="Proteomes" id="UP000050421"/>
    </source>
</evidence>
<dbReference type="STRING" id="1305737.GCA_000526355_01006"/>
<name>A0A0P8BV38_9BACT</name>
<gene>
    <name evidence="5" type="primary">kdgK</name>
    <name evidence="5" type="ORF">HLUCCX10_11955</name>
</gene>
<dbReference type="InterPro" id="IPR011611">
    <property type="entry name" value="PfkB_dom"/>
</dbReference>
<dbReference type="eggNOG" id="COG0524">
    <property type="taxonomic scope" value="Bacteria"/>
</dbReference>
<evidence type="ECO:0000259" key="4">
    <source>
        <dbReference type="Pfam" id="PF00294"/>
    </source>
</evidence>
<dbReference type="CDD" id="cd01166">
    <property type="entry name" value="KdgK"/>
    <property type="match status" value="1"/>
</dbReference>
<reference evidence="5 6" key="1">
    <citation type="submission" date="2015-09" db="EMBL/GenBank/DDBJ databases">
        <title>Identification and resolution of microdiversity through metagenomic sequencing of parallel consortia.</title>
        <authorList>
            <person name="Nelson W.C."/>
            <person name="Romine M.F."/>
            <person name="Lindemann S.R."/>
        </authorList>
    </citation>
    <scope>NUCLEOTIDE SEQUENCE [LARGE SCALE GENOMIC DNA]</scope>
    <source>
        <strain evidence="5">HL-49</strain>
    </source>
</reference>
<keyword evidence="2" id="KW-0808">Transferase</keyword>
<keyword evidence="3 5" id="KW-0418">Kinase</keyword>
<feature type="domain" description="Carbohydrate kinase PfkB" evidence="4">
    <location>
        <begin position="1"/>
        <end position="302"/>
    </location>
</feature>
<evidence type="ECO:0000256" key="2">
    <source>
        <dbReference type="ARBA" id="ARBA00022679"/>
    </source>
</evidence>
<organism evidence="5 6">
    <name type="scientific">Algoriphagus marincola HL-49</name>
    <dbReference type="NCBI Taxonomy" id="1305737"/>
    <lineage>
        <taxon>Bacteria</taxon>
        <taxon>Pseudomonadati</taxon>
        <taxon>Bacteroidota</taxon>
        <taxon>Cytophagia</taxon>
        <taxon>Cytophagales</taxon>
        <taxon>Cyclobacteriaceae</taxon>
        <taxon>Algoriphagus</taxon>
    </lineage>
</organism>
<protein>
    <submittedName>
        <fullName evidence="5">2-dehydro-3-deoxygluconokinase KdgK</fullName>
    </submittedName>
</protein>
<dbReference type="InterPro" id="IPR052700">
    <property type="entry name" value="Carb_kinase_PfkB-like"/>
</dbReference>
<dbReference type="AlphaFoldDB" id="A0A0P8BV38"/>